<name>A0ABQ4WWA2_9ASTR</name>
<evidence type="ECO:0000256" key="1">
    <source>
        <dbReference type="SAM" id="Coils"/>
    </source>
</evidence>
<sequence length="145" mass="17281">MQEKWEVEEEKYRLAAEEAIKAALIQELDDVKARIEADRLLKVRLQEEERDQFTMEERARFLHDIITAQRRFLAEQRSAAIQNKPPTKTQLRNQMITYLKHVGGKKHADLKNKNFDDIQPLYERLKRNNDKFLADDSTEDEIKIK</sequence>
<organism evidence="2 3">
    <name type="scientific">Tanacetum coccineum</name>
    <dbReference type="NCBI Taxonomy" id="301880"/>
    <lineage>
        <taxon>Eukaryota</taxon>
        <taxon>Viridiplantae</taxon>
        <taxon>Streptophyta</taxon>
        <taxon>Embryophyta</taxon>
        <taxon>Tracheophyta</taxon>
        <taxon>Spermatophyta</taxon>
        <taxon>Magnoliopsida</taxon>
        <taxon>eudicotyledons</taxon>
        <taxon>Gunneridae</taxon>
        <taxon>Pentapetalae</taxon>
        <taxon>asterids</taxon>
        <taxon>campanulids</taxon>
        <taxon>Asterales</taxon>
        <taxon>Asteraceae</taxon>
        <taxon>Asteroideae</taxon>
        <taxon>Anthemideae</taxon>
        <taxon>Anthemidinae</taxon>
        <taxon>Tanacetum</taxon>
    </lineage>
</organism>
<keyword evidence="3" id="KW-1185">Reference proteome</keyword>
<keyword evidence="1" id="KW-0175">Coiled coil</keyword>
<dbReference type="Proteomes" id="UP001151760">
    <property type="component" value="Unassembled WGS sequence"/>
</dbReference>
<evidence type="ECO:0000313" key="3">
    <source>
        <dbReference type="Proteomes" id="UP001151760"/>
    </source>
</evidence>
<evidence type="ECO:0000313" key="2">
    <source>
        <dbReference type="EMBL" id="GJS57192.1"/>
    </source>
</evidence>
<feature type="coiled-coil region" evidence="1">
    <location>
        <begin position="14"/>
        <end position="48"/>
    </location>
</feature>
<dbReference type="EMBL" id="BQNB010008988">
    <property type="protein sequence ID" value="GJS57192.1"/>
    <property type="molecule type" value="Genomic_DNA"/>
</dbReference>
<proteinExistence type="predicted"/>
<gene>
    <name evidence="2" type="ORF">Tco_0651976</name>
</gene>
<reference evidence="2" key="1">
    <citation type="journal article" date="2022" name="Int. J. Mol. Sci.">
        <title>Draft Genome of Tanacetum Coccineum: Genomic Comparison of Closely Related Tanacetum-Family Plants.</title>
        <authorList>
            <person name="Yamashiro T."/>
            <person name="Shiraishi A."/>
            <person name="Nakayama K."/>
            <person name="Satake H."/>
        </authorList>
    </citation>
    <scope>NUCLEOTIDE SEQUENCE</scope>
</reference>
<reference evidence="2" key="2">
    <citation type="submission" date="2022-01" db="EMBL/GenBank/DDBJ databases">
        <authorList>
            <person name="Yamashiro T."/>
            <person name="Shiraishi A."/>
            <person name="Satake H."/>
            <person name="Nakayama K."/>
        </authorList>
    </citation>
    <scope>NUCLEOTIDE SEQUENCE</scope>
</reference>
<comment type="caution">
    <text evidence="2">The sequence shown here is derived from an EMBL/GenBank/DDBJ whole genome shotgun (WGS) entry which is preliminary data.</text>
</comment>
<protein>
    <submittedName>
        <fullName evidence="2">Uncharacterized protein</fullName>
    </submittedName>
</protein>
<accession>A0ABQ4WWA2</accession>